<evidence type="ECO:0000256" key="9">
    <source>
        <dbReference type="SAM" id="MobiDB-lite"/>
    </source>
</evidence>
<dbReference type="PANTHER" id="PTHR12400:SF51">
    <property type="entry name" value="INOSITOL POLYPHOSPHATE MULTIKINASE"/>
    <property type="match status" value="1"/>
</dbReference>
<evidence type="ECO:0000256" key="3">
    <source>
        <dbReference type="ARBA" id="ARBA00022741"/>
    </source>
</evidence>
<feature type="region of interest" description="Disordered" evidence="9">
    <location>
        <begin position="53"/>
        <end position="104"/>
    </location>
</feature>
<dbReference type="InterPro" id="IPR005522">
    <property type="entry name" value="IPK"/>
</dbReference>
<keyword evidence="3" id="KW-0547">Nucleotide-binding</keyword>
<dbReference type="InParanoid" id="A0A1V9X5H4"/>
<dbReference type="GO" id="GO:0047326">
    <property type="term" value="F:inositol-1,3,4,6-tetrakisphosphate 5-kinase activity"/>
    <property type="evidence" value="ECO:0007669"/>
    <property type="project" value="RHEA"/>
</dbReference>
<evidence type="ECO:0000256" key="5">
    <source>
        <dbReference type="ARBA" id="ARBA00022840"/>
    </source>
</evidence>
<dbReference type="SUPFAM" id="SSF56104">
    <property type="entry name" value="SAICAR synthase-like"/>
    <property type="match status" value="1"/>
</dbReference>
<dbReference type="InterPro" id="IPR038286">
    <property type="entry name" value="IPK_sf"/>
</dbReference>
<gene>
    <name evidence="10" type="ORF">BIW11_01960</name>
</gene>
<feature type="compositionally biased region" description="Polar residues" evidence="9">
    <location>
        <begin position="129"/>
        <end position="138"/>
    </location>
</feature>
<protein>
    <recommendedName>
        <fullName evidence="8">Kinase</fullName>
        <ecNumber evidence="8">2.7.-.-</ecNumber>
    </recommendedName>
</protein>
<comment type="catalytic activity">
    <reaction evidence="7">
        <text>1D-myo-inositol 1,3,4,6-tetrakisphosphate + ATP = 1D-myo-inositol 1,3,4,5,6-pentakisphosphate + ADP + H(+)</text>
        <dbReference type="Rhea" id="RHEA:12717"/>
        <dbReference type="ChEBI" id="CHEBI:15378"/>
        <dbReference type="ChEBI" id="CHEBI:30616"/>
        <dbReference type="ChEBI" id="CHEBI:57660"/>
        <dbReference type="ChEBI" id="CHEBI:57733"/>
        <dbReference type="ChEBI" id="CHEBI:456216"/>
        <dbReference type="EC" id="2.7.1.140"/>
    </reaction>
</comment>
<keyword evidence="4 8" id="KW-0418">Kinase</keyword>
<dbReference type="EMBL" id="MNPL01023378">
    <property type="protein sequence ID" value="OQR68754.1"/>
    <property type="molecule type" value="Genomic_DNA"/>
</dbReference>
<keyword evidence="5" id="KW-0067">ATP-binding</keyword>
<dbReference type="GO" id="GO:0005524">
    <property type="term" value="F:ATP binding"/>
    <property type="evidence" value="ECO:0007669"/>
    <property type="project" value="UniProtKB-KW"/>
</dbReference>
<dbReference type="AlphaFoldDB" id="A0A1V9X5H4"/>
<evidence type="ECO:0000256" key="1">
    <source>
        <dbReference type="ARBA" id="ARBA00007374"/>
    </source>
</evidence>
<comment type="similarity">
    <text evidence="1 8">Belongs to the inositol phosphokinase (IPK) family.</text>
</comment>
<comment type="caution">
    <text evidence="10">The sequence shown here is derived from an EMBL/GenBank/DDBJ whole genome shotgun (WGS) entry which is preliminary data.</text>
</comment>
<reference evidence="10 11" key="1">
    <citation type="journal article" date="2017" name="Gigascience">
        <title>Draft genome of the honey bee ectoparasitic mite, Tropilaelaps mercedesae, is shaped by the parasitic life history.</title>
        <authorList>
            <person name="Dong X."/>
            <person name="Armstrong S.D."/>
            <person name="Xia D."/>
            <person name="Makepeace B.L."/>
            <person name="Darby A.C."/>
            <person name="Kadowaki T."/>
        </authorList>
    </citation>
    <scope>NUCLEOTIDE SEQUENCE [LARGE SCALE GENOMIC DNA]</scope>
    <source>
        <strain evidence="10">Wuxi-XJTLU</strain>
    </source>
</reference>
<keyword evidence="11" id="KW-1185">Reference proteome</keyword>
<evidence type="ECO:0000256" key="7">
    <source>
        <dbReference type="ARBA" id="ARBA00036525"/>
    </source>
</evidence>
<dbReference type="Proteomes" id="UP000192247">
    <property type="component" value="Unassembled WGS sequence"/>
</dbReference>
<dbReference type="GO" id="GO:0005634">
    <property type="term" value="C:nucleus"/>
    <property type="evidence" value="ECO:0007669"/>
    <property type="project" value="TreeGrafter"/>
</dbReference>
<dbReference type="EC" id="2.7.-.-" evidence="8"/>
<dbReference type="Pfam" id="PF03770">
    <property type="entry name" value="IPK"/>
    <property type="match status" value="1"/>
</dbReference>
<name>A0A1V9X5H4_9ACAR</name>
<sequence>MSSWGSAVTTAGGSVHVECYRMAVVGGAAAPHGDTADKGRALRAAFSFRTATANDIGNDSDHHRPDGASAHASQPLHADAPSSVRLASGDGVHQAPNAPSADPASAMGITAAAAISCPAAPPVQEQEFRSASVSTPTPLSAEARRPTMAGGAQTGDFYKVHGPATPARGEDASATLCNVAVPLPRSTMSYDQQIAGHRHGYGKTKLGMLRHQDGSILKPLMPNDVRAGREHDFYQFLERHREICPEGQGSEECDDPVVHDLIDLTPRYLGVFETDFAVPVAEGRGVSYMKLEDLCRPFKQPCIADLKIGRVTYDPEATAEKIKQYMTKYPAQWEIGYRILGMRVFERGVYRVYDADYGLQQTADSVVDAIRTFVGANPACLPLIITELDRIMEWFVRQRRFAFYSSSILFVYDAVEPRCSVKLIDFAHVFPTTKADENYLFGLRKLVDAFRFAASEGSDHSPPSS</sequence>
<proteinExistence type="inferred from homology"/>
<organism evidence="10 11">
    <name type="scientific">Tropilaelaps mercedesae</name>
    <dbReference type="NCBI Taxonomy" id="418985"/>
    <lineage>
        <taxon>Eukaryota</taxon>
        <taxon>Metazoa</taxon>
        <taxon>Ecdysozoa</taxon>
        <taxon>Arthropoda</taxon>
        <taxon>Chelicerata</taxon>
        <taxon>Arachnida</taxon>
        <taxon>Acari</taxon>
        <taxon>Parasitiformes</taxon>
        <taxon>Mesostigmata</taxon>
        <taxon>Gamasina</taxon>
        <taxon>Dermanyssoidea</taxon>
        <taxon>Laelapidae</taxon>
        <taxon>Tropilaelaps</taxon>
    </lineage>
</organism>
<dbReference type="FunCoup" id="A0A1V9X5H4">
    <property type="interactions" value="971"/>
</dbReference>
<feature type="compositionally biased region" description="Low complexity" evidence="9">
    <location>
        <begin position="95"/>
        <end position="104"/>
    </location>
</feature>
<comment type="catalytic activity">
    <reaction evidence="6">
        <text>1D-myo-inositol 1,4,5-trisphosphate + 2 ATP = 1D-myo-inositol 1,3,4,5,6-pentakisphosphate + 2 ADP + 2 H(+)</text>
        <dbReference type="Rhea" id="RHEA:32359"/>
        <dbReference type="ChEBI" id="CHEBI:15378"/>
        <dbReference type="ChEBI" id="CHEBI:30616"/>
        <dbReference type="ChEBI" id="CHEBI:57733"/>
        <dbReference type="ChEBI" id="CHEBI:203600"/>
        <dbReference type="ChEBI" id="CHEBI:456216"/>
        <dbReference type="EC" id="2.7.1.151"/>
    </reaction>
</comment>
<evidence type="ECO:0000313" key="11">
    <source>
        <dbReference type="Proteomes" id="UP000192247"/>
    </source>
</evidence>
<dbReference type="OrthoDB" id="5958943at2759"/>
<keyword evidence="2 8" id="KW-0808">Transferase</keyword>
<feature type="region of interest" description="Disordered" evidence="9">
    <location>
        <begin position="126"/>
        <end position="156"/>
    </location>
</feature>
<evidence type="ECO:0000256" key="2">
    <source>
        <dbReference type="ARBA" id="ARBA00022679"/>
    </source>
</evidence>
<dbReference type="GO" id="GO:0005737">
    <property type="term" value="C:cytoplasm"/>
    <property type="evidence" value="ECO:0007669"/>
    <property type="project" value="TreeGrafter"/>
</dbReference>
<dbReference type="Gene3D" id="3.30.470.160">
    <property type="entry name" value="Inositol polyphosphate kinase"/>
    <property type="match status" value="1"/>
</dbReference>
<evidence type="ECO:0000313" key="10">
    <source>
        <dbReference type="EMBL" id="OQR68754.1"/>
    </source>
</evidence>
<accession>A0A1V9X5H4</accession>
<dbReference type="GO" id="GO:0008440">
    <property type="term" value="F:inositol-1,4,5-trisphosphate 3-kinase activity"/>
    <property type="evidence" value="ECO:0007669"/>
    <property type="project" value="TreeGrafter"/>
</dbReference>
<evidence type="ECO:0000256" key="4">
    <source>
        <dbReference type="ARBA" id="ARBA00022777"/>
    </source>
</evidence>
<dbReference type="STRING" id="418985.A0A1V9X5H4"/>
<dbReference type="PANTHER" id="PTHR12400">
    <property type="entry name" value="INOSITOL POLYPHOSPHATE KINASE"/>
    <property type="match status" value="1"/>
</dbReference>
<evidence type="ECO:0000256" key="6">
    <source>
        <dbReference type="ARBA" id="ARBA00036164"/>
    </source>
</evidence>
<evidence type="ECO:0000256" key="8">
    <source>
        <dbReference type="RuleBase" id="RU363090"/>
    </source>
</evidence>
<dbReference type="GO" id="GO:0032958">
    <property type="term" value="P:inositol phosphate biosynthetic process"/>
    <property type="evidence" value="ECO:0007669"/>
    <property type="project" value="InterPro"/>
</dbReference>